<keyword evidence="2 3" id="KW-0009">Actin-binding</keyword>
<keyword evidence="3" id="KW-0206">Cytoskeleton</keyword>
<name>A0A1U7S9I3_ALLSI</name>
<evidence type="ECO:0000256" key="2">
    <source>
        <dbReference type="ARBA" id="ARBA00023203"/>
    </source>
</evidence>
<evidence type="ECO:0000256" key="3">
    <source>
        <dbReference type="PIRNR" id="PIRNR005682"/>
    </source>
</evidence>
<feature type="domain" description="Fascin-like" evidence="4">
    <location>
        <begin position="20"/>
        <end position="122"/>
    </location>
</feature>
<dbReference type="STRING" id="38654.A0A1U7S9I3"/>
<dbReference type="InterPro" id="IPR024703">
    <property type="entry name" value="Fascin_metazoans"/>
</dbReference>
<dbReference type="Gene3D" id="2.80.10.50">
    <property type="match status" value="4"/>
</dbReference>
<dbReference type="GO" id="GO:0005856">
    <property type="term" value="C:cytoskeleton"/>
    <property type="evidence" value="ECO:0007669"/>
    <property type="project" value="UniProtKB-SubCell"/>
</dbReference>
<dbReference type="RefSeq" id="XP_006033673.1">
    <property type="nucleotide sequence ID" value="XM_006033611.1"/>
</dbReference>
<gene>
    <name evidence="6" type="primary">FSCN3</name>
</gene>
<organism evidence="5 6">
    <name type="scientific">Alligator sinensis</name>
    <name type="common">Chinese alligator</name>
    <dbReference type="NCBI Taxonomy" id="38654"/>
    <lineage>
        <taxon>Eukaryota</taxon>
        <taxon>Metazoa</taxon>
        <taxon>Chordata</taxon>
        <taxon>Craniata</taxon>
        <taxon>Vertebrata</taxon>
        <taxon>Euteleostomi</taxon>
        <taxon>Archelosauria</taxon>
        <taxon>Archosauria</taxon>
        <taxon>Crocodylia</taxon>
        <taxon>Alligatoridae</taxon>
        <taxon>Alligatorinae</taxon>
        <taxon>Alligator</taxon>
    </lineage>
</organism>
<comment type="subcellular location">
    <subcellularLocation>
        <location evidence="3">Cytoplasm</location>
        <location evidence="3">Cytoskeleton</location>
    </subcellularLocation>
</comment>
<feature type="domain" description="Fascin-like" evidence="4">
    <location>
        <begin position="406"/>
        <end position="484"/>
    </location>
</feature>
<evidence type="ECO:0000313" key="6">
    <source>
        <dbReference type="RefSeq" id="XP_006033673.1"/>
    </source>
</evidence>
<dbReference type="PIRSF" id="PIRSF005682">
    <property type="entry name" value="Fascin"/>
    <property type="match status" value="1"/>
</dbReference>
<evidence type="ECO:0000256" key="1">
    <source>
        <dbReference type="ARBA" id="ARBA00022490"/>
    </source>
</evidence>
<evidence type="ECO:0000313" key="5">
    <source>
        <dbReference type="Proteomes" id="UP000189705"/>
    </source>
</evidence>
<dbReference type="Pfam" id="PF06268">
    <property type="entry name" value="Fascin"/>
    <property type="match status" value="3"/>
</dbReference>
<accession>A0A1U7S9I3</accession>
<feature type="domain" description="Fascin-like" evidence="4">
    <location>
        <begin position="259"/>
        <end position="367"/>
    </location>
</feature>
<dbReference type="SUPFAM" id="SSF50405">
    <property type="entry name" value="Actin-crosslinking proteins"/>
    <property type="match status" value="4"/>
</dbReference>
<comment type="similarity">
    <text evidence="3">Belongs to the fascin family.</text>
</comment>
<reference evidence="6" key="1">
    <citation type="submission" date="2025-08" db="UniProtKB">
        <authorList>
            <consortium name="RefSeq"/>
        </authorList>
    </citation>
    <scope>IDENTIFICATION</scope>
</reference>
<dbReference type="FunFam" id="2.80.10.50:FF:000055">
    <property type="entry name" value="Fascin"/>
    <property type="match status" value="1"/>
</dbReference>
<dbReference type="OrthoDB" id="10259868at2759"/>
<evidence type="ECO:0000259" key="4">
    <source>
        <dbReference type="Pfam" id="PF06268"/>
    </source>
</evidence>
<dbReference type="eggNOG" id="ENOG502QSD9">
    <property type="taxonomic scope" value="Eukaryota"/>
</dbReference>
<dbReference type="InterPro" id="IPR008999">
    <property type="entry name" value="Actin-crosslinking"/>
</dbReference>
<dbReference type="Proteomes" id="UP000189705">
    <property type="component" value="Unplaced"/>
</dbReference>
<dbReference type="CTD" id="29999"/>
<proteinExistence type="inferred from homology"/>
<dbReference type="GeneID" id="102370097"/>
<sequence>MRVGLIDWAGSYLSNECFRDGVTALGKTLGRKQTWELRVSQKCGKQVVVELLGHQGHHLLVDPDGGVRCGHPATPGQSQFLLQLHGDGAWTLQQLDGGKFLESDGENVLCVSHQPRAPRHLWLPQPAIHAHVALYPPASRCYARADPHVDQVWVAQPVPSGQECGFVLRFRGSLCHVETAAHTYVSRAEKLAPQPSADTAFRLSLVPGGLASLSHPDGRVLCPQGGRRLLGLVDQPSEEDRWFVLKRCPTWVSLRTQARRYVSIICDTEVYAGTDKVTPKSVFLYEYDRDTKTVQFKAINNSYLAQRKSKSIVANGLRMEPETNFRITWHHGQVVLQAFNGRYLGTLPVGLVVASAAQPGPNEVFGVRLSNRPFLVLHGRYGYVGSSACHEALQCNLADPDCTELLPCVQGIYHFQAHGRGFWSLSSDGTFRTGGKFALNFYLEMRGNNVLAVLAPNGYYLRGDRSGMLWADGEEVTSECLWEF</sequence>
<protein>
    <recommendedName>
        <fullName evidence="3">Fascin</fullName>
    </recommendedName>
</protein>
<keyword evidence="1 3" id="KW-0963">Cytoplasm</keyword>
<dbReference type="InParanoid" id="A0A1U7S9I3"/>
<dbReference type="GO" id="GO:0030674">
    <property type="term" value="F:protein-macromolecule adaptor activity"/>
    <property type="evidence" value="ECO:0007669"/>
    <property type="project" value="InterPro"/>
</dbReference>
<dbReference type="AlphaFoldDB" id="A0A1U7S9I3"/>
<dbReference type="KEGG" id="asn:102370097"/>
<keyword evidence="5" id="KW-1185">Reference proteome</keyword>
<dbReference type="GO" id="GO:0051015">
    <property type="term" value="F:actin filament binding"/>
    <property type="evidence" value="ECO:0007669"/>
    <property type="project" value="InterPro"/>
</dbReference>
<dbReference type="InterPro" id="IPR022768">
    <property type="entry name" value="Fascin-like_dom"/>
</dbReference>